<dbReference type="SUPFAM" id="SSF111369">
    <property type="entry name" value="HlyD-like secretion proteins"/>
    <property type="match status" value="1"/>
</dbReference>
<keyword evidence="3" id="KW-1185">Reference proteome</keyword>
<feature type="coiled-coil region" evidence="1">
    <location>
        <begin position="187"/>
        <end position="228"/>
    </location>
</feature>
<dbReference type="EMBL" id="JAPMOU010000003">
    <property type="protein sequence ID" value="MDE1461017.1"/>
    <property type="molecule type" value="Genomic_DNA"/>
</dbReference>
<evidence type="ECO:0000313" key="2">
    <source>
        <dbReference type="EMBL" id="MDE1461017.1"/>
    </source>
</evidence>
<comment type="caution">
    <text evidence="2">The sequence shown here is derived from an EMBL/GenBank/DDBJ whole genome shotgun (WGS) entry which is preliminary data.</text>
</comment>
<accession>A0ABT5U3R9</accession>
<protein>
    <submittedName>
        <fullName evidence="2">Biotin/lipoyl-binding protein</fullName>
    </submittedName>
</protein>
<dbReference type="Gene3D" id="2.40.50.100">
    <property type="match status" value="1"/>
</dbReference>
<organism evidence="2 3">
    <name type="scientific">Spartinivicinus poritis</name>
    <dbReference type="NCBI Taxonomy" id="2994640"/>
    <lineage>
        <taxon>Bacteria</taxon>
        <taxon>Pseudomonadati</taxon>
        <taxon>Pseudomonadota</taxon>
        <taxon>Gammaproteobacteria</taxon>
        <taxon>Oceanospirillales</taxon>
        <taxon>Zooshikellaceae</taxon>
        <taxon>Spartinivicinus</taxon>
    </lineage>
</organism>
<proteinExistence type="predicted"/>
<name>A0ABT5U3R9_9GAMM</name>
<dbReference type="PANTHER" id="PTHR30469">
    <property type="entry name" value="MULTIDRUG RESISTANCE PROTEIN MDTA"/>
    <property type="match status" value="1"/>
</dbReference>
<keyword evidence="1" id="KW-0175">Coiled coil</keyword>
<reference evidence="2 3" key="1">
    <citation type="submission" date="2022-11" db="EMBL/GenBank/DDBJ databases">
        <title>Spartinivicinus poritis sp. nov., isolated from scleractinian coral Porites lutea.</title>
        <authorList>
            <person name="Zhang G."/>
            <person name="Cai L."/>
            <person name="Wei Q."/>
        </authorList>
    </citation>
    <scope>NUCLEOTIDE SEQUENCE [LARGE SCALE GENOMIC DNA]</scope>
    <source>
        <strain evidence="2 3">A2-2</strain>
    </source>
</reference>
<dbReference type="Gene3D" id="1.10.287.470">
    <property type="entry name" value="Helix hairpin bin"/>
    <property type="match status" value="1"/>
</dbReference>
<dbReference type="RefSeq" id="WP_274687386.1">
    <property type="nucleotide sequence ID" value="NZ_JAPMOU010000003.1"/>
</dbReference>
<dbReference type="PANTHER" id="PTHR30469:SF11">
    <property type="entry name" value="BLL4320 PROTEIN"/>
    <property type="match status" value="1"/>
</dbReference>
<dbReference type="Gene3D" id="2.40.30.170">
    <property type="match status" value="1"/>
</dbReference>
<evidence type="ECO:0000313" key="3">
    <source>
        <dbReference type="Proteomes" id="UP001528823"/>
    </source>
</evidence>
<gene>
    <name evidence="2" type="ORF">ORQ98_03435</name>
</gene>
<dbReference type="Proteomes" id="UP001528823">
    <property type="component" value="Unassembled WGS sequence"/>
</dbReference>
<sequence length="464" mass="51402">MMNSRLSKRSLSLLIAFILVMVTASAIWVLRLTAKQPERKASQDRTWKVEVMTVAKQDYQPELTLYGRVESPFETTLTAATTAYIEAVPAREGMLVQQGQVLVKLDQRDLLLKKSQREADILNIKAKIATQNTRYQYDQRSLVEEKKLLVIARNAVARQSSLKQRNLSSVTQLEEAKQGEVQQALNVNKMELAIADHDNQLQQLQAQLKQAEALLAETLLDLERTTVKAPLTGRISQVQVAPGARVKEGESLLTLYDVANLEVRAQLPSRLLPRLKTQFPLVGQQMQPDHTTQAVDDNRSTALAGILQGTLSEVTEAQVNNRLSVQLDRFAAAVSQGQGGVDGIFRITSDSLPNLELGRSVVLNLQLPPVDDSVAVPVTAIYNSQRVFKVVDNFLQSVSVEKVGELKREGKEWALIRSTQLQVGDQLMTTQIPNAITGMKVQLTSTVVNQVKKQPANLLSNSRS</sequence>
<evidence type="ECO:0000256" key="1">
    <source>
        <dbReference type="SAM" id="Coils"/>
    </source>
</evidence>